<reference evidence="4 6" key="2">
    <citation type="journal article" date="2019" name="Nat. Med.">
        <title>A library of human gut bacterial isolates paired with longitudinal multiomics data enables mechanistic microbiome research.</title>
        <authorList>
            <person name="Poyet M."/>
            <person name="Groussin M."/>
            <person name="Gibbons S.M."/>
            <person name="Avila-Pacheco J."/>
            <person name="Jiang X."/>
            <person name="Kearney S.M."/>
            <person name="Perrotta A.R."/>
            <person name="Berdy B."/>
            <person name="Zhao S."/>
            <person name="Lieberman T.D."/>
            <person name="Swanson P.K."/>
            <person name="Smith M."/>
            <person name="Roesemann S."/>
            <person name="Alexander J.E."/>
            <person name="Rich S.A."/>
            <person name="Livny J."/>
            <person name="Vlamakis H."/>
            <person name="Clish C."/>
            <person name="Bullock K."/>
            <person name="Deik A."/>
            <person name="Scott J."/>
            <person name="Pierce K.A."/>
            <person name="Xavier R.J."/>
            <person name="Alm E.J."/>
        </authorList>
    </citation>
    <scope>NUCLEOTIDE SEQUENCE [LARGE SCALE GENOMIC DNA]</scope>
    <source>
        <strain evidence="4 6">BIOML-A6</strain>
    </source>
</reference>
<evidence type="ECO:0000259" key="1">
    <source>
        <dbReference type="Pfam" id="PF04685"/>
    </source>
</evidence>
<proteinExistence type="predicted"/>
<dbReference type="Pfam" id="PF04685">
    <property type="entry name" value="DUF608"/>
    <property type="match status" value="1"/>
</dbReference>
<evidence type="ECO:0000313" key="5">
    <source>
        <dbReference type="Proteomes" id="UP000095419"/>
    </source>
</evidence>
<name>A0A173WBT0_BACUN</name>
<dbReference type="InterPro" id="IPR052566">
    <property type="entry name" value="Non-lysos_glucosylceramidase"/>
</dbReference>
<dbReference type="EMBL" id="WCTM01000016">
    <property type="protein sequence ID" value="KAB4237687.1"/>
    <property type="molecule type" value="Genomic_DNA"/>
</dbReference>
<protein>
    <submittedName>
        <fullName evidence="3">Predicted bile acid beta-glucosidase</fullName>
    </submittedName>
</protein>
<dbReference type="Pfam" id="PF12215">
    <property type="entry name" value="Glyco_hydr_116N"/>
    <property type="match status" value="1"/>
</dbReference>
<reference evidence="3 5" key="1">
    <citation type="submission" date="2015-09" db="EMBL/GenBank/DDBJ databases">
        <authorList>
            <consortium name="Pathogen Informatics"/>
        </authorList>
    </citation>
    <scope>NUCLEOTIDE SEQUENCE [LARGE SCALE GENOMIC DNA]</scope>
    <source>
        <strain evidence="3 5">2789STDY5608791</strain>
    </source>
</reference>
<dbReference type="InterPro" id="IPR006775">
    <property type="entry name" value="GH116_catalytic"/>
</dbReference>
<dbReference type="Proteomes" id="UP000431575">
    <property type="component" value="Unassembled WGS sequence"/>
</dbReference>
<feature type="domain" description="Glycosyl-hydrolase family 116 N-terminal" evidence="2">
    <location>
        <begin position="45"/>
        <end position="361"/>
    </location>
</feature>
<evidence type="ECO:0000313" key="3">
    <source>
        <dbReference type="EMBL" id="CUN37009.1"/>
    </source>
</evidence>
<sequence length="851" mass="95728">MKKILALGAITLFSLSSCQNQKANAIQQQSEYIKEYKGDYLNRIAFPIGGMGAGMFCLEGTGAISNMSVRHQPNIFNEPCMFAAVHVKGYENGSKVLEGPVPDRKKFGGPESALGGPLTSWGLPRFENVSFSSRFPFATVRLSDKDVPLDVELKGWSPFIPTDQDNSSLPVGALEYTFTNTSDRDIEAIFSYNTRNFMAMNGAPQSIRSIKNGFILSQAASDKDKHLKGDFAIYTDIDNTKVNHCWFRGGWWDPLTMAWNAIADGNIVENAPMQGEAPGASLYVPFKVKAGDTYSIRLHMAWYVPDSDIRIGADAVTENDKSSECPTVTKTETPQNYRPWYSTRFSSIDEIATYWSSQYDNLKNKTELFTNTFYDTTLPAEIIDAVSSNLSILKSPTVMRQHDGRLWNYEGCGDTWGSCHGSCTHVWNYAQAIPHLFPAMERTLRESEFFISQNKEGHQMFRTNIPIRAVKHDFHAAADGQLGGIIKIYRDWRISGNTDWLRMMYPHVKQSLDYCINTWDPRRVGALEEPHHNTYDIEFWGADGMCTSFYTGALHSFIKIGKALNEDVSQYEALLAKSKDYMENKLYDGEYFIQNIQWQGLKSPDPIAIAEKNWNSDYSEEARAILLKEGPKYQYGKGCLSDGIIGCWMALVAGMDEPIDKAKVKSHLNSIYKYNLRRDLSDHANPQRPTYGLGKDGGVLLCTWPKGGKLSLPFVYSDEVWTGIEYQVASHLIFEGEVEKGLDIVRTVRKRYDGKVRNPYNEYECGGWYARALSSYSLLQALTGVRYDAVDKTLYIDSKIGDSFKTFLSTNTGFGTIELQKGKPVISVVFGKVDVRSCVVSGNQTSFEYQN</sequence>
<organism evidence="3 5">
    <name type="scientific">Bacteroides uniformis</name>
    <dbReference type="NCBI Taxonomy" id="820"/>
    <lineage>
        <taxon>Bacteria</taxon>
        <taxon>Pseudomonadati</taxon>
        <taxon>Bacteroidota</taxon>
        <taxon>Bacteroidia</taxon>
        <taxon>Bacteroidales</taxon>
        <taxon>Bacteroidaceae</taxon>
        <taxon>Bacteroides</taxon>
    </lineage>
</organism>
<dbReference type="PANTHER" id="PTHR12654">
    <property type="entry name" value="BILE ACID BETA-GLUCOSIDASE-RELATED"/>
    <property type="match status" value="1"/>
</dbReference>
<dbReference type="RefSeq" id="WP_057086940.1">
    <property type="nucleotide sequence ID" value="NZ_CAKOCG010000017.1"/>
</dbReference>
<dbReference type="PANTHER" id="PTHR12654:SF0">
    <property type="entry name" value="NON-LYSOSOMAL GLUCOSYLCERAMIDASE"/>
    <property type="match status" value="1"/>
</dbReference>
<evidence type="ECO:0000313" key="4">
    <source>
        <dbReference type="EMBL" id="KAB4237687.1"/>
    </source>
</evidence>
<evidence type="ECO:0000313" key="6">
    <source>
        <dbReference type="Proteomes" id="UP000431575"/>
    </source>
</evidence>
<dbReference type="Gene3D" id="1.50.10.10">
    <property type="match status" value="1"/>
</dbReference>
<dbReference type="InterPro" id="IPR024462">
    <property type="entry name" value="GH116_N"/>
</dbReference>
<dbReference type="InterPro" id="IPR008928">
    <property type="entry name" value="6-hairpin_glycosidase_sf"/>
</dbReference>
<dbReference type="InterPro" id="IPR012341">
    <property type="entry name" value="6hp_glycosidase-like_sf"/>
</dbReference>
<dbReference type="GO" id="GO:0005975">
    <property type="term" value="P:carbohydrate metabolic process"/>
    <property type="evidence" value="ECO:0007669"/>
    <property type="project" value="InterPro"/>
</dbReference>
<dbReference type="PROSITE" id="PS51257">
    <property type="entry name" value="PROKAR_LIPOPROTEIN"/>
    <property type="match status" value="1"/>
</dbReference>
<accession>A0A173WBT0</accession>
<evidence type="ECO:0000259" key="2">
    <source>
        <dbReference type="Pfam" id="PF12215"/>
    </source>
</evidence>
<gene>
    <name evidence="3" type="ORF">ERS417307_00002</name>
    <name evidence="4" type="ORF">GAP41_19380</name>
</gene>
<dbReference type="SUPFAM" id="SSF48208">
    <property type="entry name" value="Six-hairpin glycosidases"/>
    <property type="match status" value="1"/>
</dbReference>
<dbReference type="Proteomes" id="UP000095419">
    <property type="component" value="Unassembled WGS sequence"/>
</dbReference>
<dbReference type="AlphaFoldDB" id="A0A173WBT0"/>
<dbReference type="EMBL" id="CYZF01000001">
    <property type="protein sequence ID" value="CUN37009.1"/>
    <property type="molecule type" value="Genomic_DNA"/>
</dbReference>
<feature type="domain" description="Glycosyl-hydrolase family 116 catalytic region" evidence="1">
    <location>
        <begin position="472"/>
        <end position="778"/>
    </location>
</feature>
<dbReference type="GO" id="GO:0004553">
    <property type="term" value="F:hydrolase activity, hydrolyzing O-glycosyl compounds"/>
    <property type="evidence" value="ECO:0007669"/>
    <property type="project" value="InterPro"/>
</dbReference>